<dbReference type="Pfam" id="PF13446">
    <property type="entry name" value="RPT"/>
    <property type="match status" value="1"/>
</dbReference>
<dbReference type="EMBL" id="JABBWD010000070">
    <property type="protein sequence ID" value="KAG1769691.1"/>
    <property type="molecule type" value="Genomic_DNA"/>
</dbReference>
<dbReference type="OrthoDB" id="3039177at2759"/>
<comment type="caution">
    <text evidence="2">The sequence shown here is derived from an EMBL/GenBank/DDBJ whole genome shotgun (WGS) entry which is preliminary data.</text>
</comment>
<name>A0A9P6ZK51_9AGAM</name>
<evidence type="ECO:0000313" key="2">
    <source>
        <dbReference type="EMBL" id="KAG1769691.1"/>
    </source>
</evidence>
<dbReference type="EMBL" id="JABBWD010000067">
    <property type="protein sequence ID" value="KAG1770116.1"/>
    <property type="molecule type" value="Genomic_DNA"/>
</dbReference>
<accession>A0A9P6ZK51</accession>
<protein>
    <submittedName>
        <fullName evidence="2">A repeated domain in UCH-protein-domain-containing protein</fullName>
    </submittedName>
</protein>
<dbReference type="AlphaFoldDB" id="A0A9P6ZK51"/>
<keyword evidence="4" id="KW-1185">Reference proteome</keyword>
<organism evidence="2 4">
    <name type="scientific">Suillus placidus</name>
    <dbReference type="NCBI Taxonomy" id="48579"/>
    <lineage>
        <taxon>Eukaryota</taxon>
        <taxon>Fungi</taxon>
        <taxon>Dikarya</taxon>
        <taxon>Basidiomycota</taxon>
        <taxon>Agaricomycotina</taxon>
        <taxon>Agaricomycetes</taxon>
        <taxon>Agaricomycetidae</taxon>
        <taxon>Boletales</taxon>
        <taxon>Suillineae</taxon>
        <taxon>Suillaceae</taxon>
        <taxon>Suillus</taxon>
    </lineage>
</organism>
<dbReference type="InterPro" id="IPR025305">
    <property type="entry name" value="UCH_repeat_domain"/>
</dbReference>
<dbReference type="Proteomes" id="UP000714275">
    <property type="component" value="Unassembled WGS sequence"/>
</dbReference>
<gene>
    <name evidence="3" type="ORF">EV702DRAFT_1202528</name>
    <name evidence="2" type="ORF">EV702DRAFT_1202720</name>
</gene>
<sequence>MDPSRAYSVLEISVDVDDELVLAVFMLRVEEQPHQSDKRREALRTIAEVRDSSRLRHFLEEGKDRMYLLGFILINYLTAAV</sequence>
<evidence type="ECO:0000259" key="1">
    <source>
        <dbReference type="Pfam" id="PF13446"/>
    </source>
</evidence>
<evidence type="ECO:0000313" key="4">
    <source>
        <dbReference type="Proteomes" id="UP000714275"/>
    </source>
</evidence>
<reference evidence="2" key="1">
    <citation type="journal article" date="2020" name="New Phytol.">
        <title>Comparative genomics reveals dynamic genome evolution in host specialist ectomycorrhizal fungi.</title>
        <authorList>
            <person name="Lofgren L.A."/>
            <person name="Nguyen N.H."/>
            <person name="Vilgalys R."/>
            <person name="Ruytinx J."/>
            <person name="Liao H.L."/>
            <person name="Branco S."/>
            <person name="Kuo A."/>
            <person name="LaButti K."/>
            <person name="Lipzen A."/>
            <person name="Andreopoulos W."/>
            <person name="Pangilinan J."/>
            <person name="Riley R."/>
            <person name="Hundley H."/>
            <person name="Na H."/>
            <person name="Barry K."/>
            <person name="Grigoriev I.V."/>
            <person name="Stajich J.E."/>
            <person name="Kennedy P.G."/>
        </authorList>
    </citation>
    <scope>NUCLEOTIDE SEQUENCE</scope>
    <source>
        <strain evidence="2">DOB743</strain>
    </source>
</reference>
<proteinExistence type="predicted"/>
<evidence type="ECO:0000313" key="3">
    <source>
        <dbReference type="EMBL" id="KAG1770116.1"/>
    </source>
</evidence>
<feature type="domain" description="UCH repeated" evidence="1">
    <location>
        <begin position="2"/>
        <end position="60"/>
    </location>
</feature>